<dbReference type="RefSeq" id="XP_024727079.1">
    <property type="nucleotide sequence ID" value="XM_024871408.1"/>
</dbReference>
<dbReference type="EMBL" id="KZ613913">
    <property type="protein sequence ID" value="PMD50175.1"/>
    <property type="molecule type" value="Genomic_DNA"/>
</dbReference>
<name>A0A2J6SHC5_9HELO</name>
<gene>
    <name evidence="2" type="ORF">K444DRAFT_260670</name>
</gene>
<keyword evidence="3" id="KW-1185">Reference proteome</keyword>
<keyword evidence="1" id="KW-0812">Transmembrane</keyword>
<dbReference type="Proteomes" id="UP000235371">
    <property type="component" value="Unassembled WGS sequence"/>
</dbReference>
<sequence length="169" mass="18666">MASALPRFLKKLFVTDFHSPMKGIPQDIPMNPTSSIPVANDVCSAVAPPWPTPPKIIFSVCTCSNSLRIQRRTNATLSFSPLFWIFSIALALSLFYISDYILSIIPCLFALTDLRTLKVGSIHLKPGNSAGMLQSAEPLASKSSMLNSSAVWWRSWRRMTVCVCNSVWG</sequence>
<dbReference type="InParanoid" id="A0A2J6SHC5"/>
<dbReference type="AlphaFoldDB" id="A0A2J6SHC5"/>
<evidence type="ECO:0000256" key="1">
    <source>
        <dbReference type="SAM" id="Phobius"/>
    </source>
</evidence>
<dbReference type="GeneID" id="36579490"/>
<reference evidence="2 3" key="1">
    <citation type="submission" date="2016-04" db="EMBL/GenBank/DDBJ databases">
        <title>A degradative enzymes factory behind the ericoid mycorrhizal symbiosis.</title>
        <authorList>
            <consortium name="DOE Joint Genome Institute"/>
            <person name="Martino E."/>
            <person name="Morin E."/>
            <person name="Grelet G."/>
            <person name="Kuo A."/>
            <person name="Kohler A."/>
            <person name="Daghino S."/>
            <person name="Barry K."/>
            <person name="Choi C."/>
            <person name="Cichocki N."/>
            <person name="Clum A."/>
            <person name="Copeland A."/>
            <person name="Hainaut M."/>
            <person name="Haridas S."/>
            <person name="Labutti K."/>
            <person name="Lindquist E."/>
            <person name="Lipzen A."/>
            <person name="Khouja H.-R."/>
            <person name="Murat C."/>
            <person name="Ohm R."/>
            <person name="Olson A."/>
            <person name="Spatafora J."/>
            <person name="Veneault-Fourrey C."/>
            <person name="Henrissat B."/>
            <person name="Grigoriev I."/>
            <person name="Martin F."/>
            <person name="Perotto S."/>
        </authorList>
    </citation>
    <scope>NUCLEOTIDE SEQUENCE [LARGE SCALE GENOMIC DNA]</scope>
    <source>
        <strain evidence="2 3">E</strain>
    </source>
</reference>
<accession>A0A2J6SHC5</accession>
<keyword evidence="1" id="KW-1133">Transmembrane helix</keyword>
<proteinExistence type="predicted"/>
<evidence type="ECO:0000313" key="2">
    <source>
        <dbReference type="EMBL" id="PMD50175.1"/>
    </source>
</evidence>
<organism evidence="2 3">
    <name type="scientific">Hyaloscypha bicolor E</name>
    <dbReference type="NCBI Taxonomy" id="1095630"/>
    <lineage>
        <taxon>Eukaryota</taxon>
        <taxon>Fungi</taxon>
        <taxon>Dikarya</taxon>
        <taxon>Ascomycota</taxon>
        <taxon>Pezizomycotina</taxon>
        <taxon>Leotiomycetes</taxon>
        <taxon>Helotiales</taxon>
        <taxon>Hyaloscyphaceae</taxon>
        <taxon>Hyaloscypha</taxon>
        <taxon>Hyaloscypha bicolor</taxon>
    </lineage>
</organism>
<keyword evidence="1" id="KW-0472">Membrane</keyword>
<feature type="transmembrane region" description="Helical" evidence="1">
    <location>
        <begin position="75"/>
        <end position="97"/>
    </location>
</feature>
<protein>
    <submittedName>
        <fullName evidence="2">Uncharacterized protein</fullName>
    </submittedName>
</protein>
<evidence type="ECO:0000313" key="3">
    <source>
        <dbReference type="Proteomes" id="UP000235371"/>
    </source>
</evidence>